<comment type="caution">
    <text evidence="2">The sequence shown here is derived from an EMBL/GenBank/DDBJ whole genome shotgun (WGS) entry which is preliminary data.</text>
</comment>
<accession>A0ABU6VMB5</accession>
<reference evidence="2 3" key="1">
    <citation type="journal article" date="2023" name="Plants (Basel)">
        <title>Bridging the Gap: Combining Genomics and Transcriptomics Approaches to Understand Stylosanthes scabra, an Orphan Legume from the Brazilian Caatinga.</title>
        <authorList>
            <person name="Ferreira-Neto J.R.C."/>
            <person name="da Silva M.D."/>
            <person name="Binneck E."/>
            <person name="de Melo N.F."/>
            <person name="da Silva R.H."/>
            <person name="de Melo A.L.T.M."/>
            <person name="Pandolfi V."/>
            <person name="Bustamante F.O."/>
            <person name="Brasileiro-Vidal A.C."/>
            <person name="Benko-Iseppon A.M."/>
        </authorList>
    </citation>
    <scope>NUCLEOTIDE SEQUENCE [LARGE SCALE GENOMIC DNA]</scope>
    <source>
        <tissue evidence="2">Leaves</tissue>
    </source>
</reference>
<keyword evidence="3" id="KW-1185">Reference proteome</keyword>
<sequence>MTRAHEQGKGRAAPTPEDTPSPSKSTIPGTFQVAASQQQFVVVPNPDYPISLVPRPAGPSSHATATDHRHIVRNAARSPPPTEQVQKIPIYYGGHQRMFAEVLPRVQWLCSDLRKAWLTIFENDKAFKHRQEVNRANMASSNDDNLHIGGSSMIPNTRARMTRSLDRPLTGPELVKETHMRNIEWNDNFELASQRAREEGDESASSILRSSSFGGYSTSTTSTFAGSTQIALRERVQNPTQSLQSYGRSYNSNAMKFSLSRISLLNGMPV</sequence>
<organism evidence="2 3">
    <name type="scientific">Stylosanthes scabra</name>
    <dbReference type="NCBI Taxonomy" id="79078"/>
    <lineage>
        <taxon>Eukaryota</taxon>
        <taxon>Viridiplantae</taxon>
        <taxon>Streptophyta</taxon>
        <taxon>Embryophyta</taxon>
        <taxon>Tracheophyta</taxon>
        <taxon>Spermatophyta</taxon>
        <taxon>Magnoliopsida</taxon>
        <taxon>eudicotyledons</taxon>
        <taxon>Gunneridae</taxon>
        <taxon>Pentapetalae</taxon>
        <taxon>rosids</taxon>
        <taxon>fabids</taxon>
        <taxon>Fabales</taxon>
        <taxon>Fabaceae</taxon>
        <taxon>Papilionoideae</taxon>
        <taxon>50 kb inversion clade</taxon>
        <taxon>dalbergioids sensu lato</taxon>
        <taxon>Dalbergieae</taxon>
        <taxon>Pterocarpus clade</taxon>
        <taxon>Stylosanthes</taxon>
    </lineage>
</organism>
<evidence type="ECO:0000256" key="1">
    <source>
        <dbReference type="SAM" id="MobiDB-lite"/>
    </source>
</evidence>
<dbReference type="EMBL" id="JASCZI010151732">
    <property type="protein sequence ID" value="MED6174239.1"/>
    <property type="molecule type" value="Genomic_DNA"/>
</dbReference>
<feature type="compositionally biased region" description="Polar residues" evidence="1">
    <location>
        <begin position="18"/>
        <end position="28"/>
    </location>
</feature>
<proteinExistence type="predicted"/>
<evidence type="ECO:0000313" key="3">
    <source>
        <dbReference type="Proteomes" id="UP001341840"/>
    </source>
</evidence>
<feature type="region of interest" description="Disordered" evidence="1">
    <location>
        <begin position="1"/>
        <end position="28"/>
    </location>
</feature>
<dbReference type="Proteomes" id="UP001341840">
    <property type="component" value="Unassembled WGS sequence"/>
</dbReference>
<evidence type="ECO:0000313" key="2">
    <source>
        <dbReference type="EMBL" id="MED6174239.1"/>
    </source>
</evidence>
<protein>
    <submittedName>
        <fullName evidence="2">Uncharacterized protein</fullName>
    </submittedName>
</protein>
<name>A0ABU6VMB5_9FABA</name>
<gene>
    <name evidence="2" type="ORF">PIB30_067208</name>
</gene>